<dbReference type="Gene3D" id="3.40.50.300">
    <property type="entry name" value="P-loop containing nucleotide triphosphate hydrolases"/>
    <property type="match status" value="1"/>
</dbReference>
<proteinExistence type="predicted"/>
<organism evidence="1 2">
    <name type="scientific">Flavobacterium fontis</name>
    <dbReference type="NCBI Taxonomy" id="1124188"/>
    <lineage>
        <taxon>Bacteria</taxon>
        <taxon>Pseudomonadati</taxon>
        <taxon>Bacteroidota</taxon>
        <taxon>Flavobacteriia</taxon>
        <taxon>Flavobacteriales</taxon>
        <taxon>Flavobacteriaceae</taxon>
        <taxon>Flavobacterium</taxon>
    </lineage>
</organism>
<dbReference type="AlphaFoldDB" id="A0A1M5BG35"/>
<dbReference type="Pfam" id="PF19610">
    <property type="entry name" value="DUF6115"/>
    <property type="match status" value="1"/>
</dbReference>
<accession>A0A1M5BG35</accession>
<dbReference type="Gene3D" id="1.10.10.60">
    <property type="entry name" value="Homeodomain-like"/>
    <property type="match status" value="1"/>
</dbReference>
<evidence type="ECO:0000313" key="1">
    <source>
        <dbReference type="EMBL" id="SHF41523.1"/>
    </source>
</evidence>
<evidence type="ECO:0000313" key="2">
    <source>
        <dbReference type="Proteomes" id="UP000184147"/>
    </source>
</evidence>
<dbReference type="InterPro" id="IPR046118">
    <property type="entry name" value="DUF6115"/>
</dbReference>
<dbReference type="InterPro" id="IPR027417">
    <property type="entry name" value="P-loop_NTPase"/>
</dbReference>
<dbReference type="RefSeq" id="WP_073363305.1">
    <property type="nucleotide sequence ID" value="NZ_FQVQ01000008.1"/>
</dbReference>
<dbReference type="STRING" id="1124188.SAMN05444377_10878"/>
<keyword evidence="2" id="KW-1185">Reference proteome</keyword>
<name>A0A1M5BG35_9FLAO</name>
<dbReference type="SUPFAM" id="SSF52540">
    <property type="entry name" value="P-loop containing nucleoside triphosphate hydrolases"/>
    <property type="match status" value="1"/>
</dbReference>
<gene>
    <name evidence="1" type="ORF">SAMN05444377_10878</name>
</gene>
<reference evidence="1 2" key="1">
    <citation type="submission" date="2016-11" db="EMBL/GenBank/DDBJ databases">
        <authorList>
            <person name="Jaros S."/>
            <person name="Januszkiewicz K."/>
            <person name="Wedrychowicz H."/>
        </authorList>
    </citation>
    <scope>NUCLEOTIDE SEQUENCE [LARGE SCALE GENOMIC DNA]</scope>
    <source>
        <strain evidence="1 2">DSM 25660</strain>
    </source>
</reference>
<dbReference type="Pfam" id="PF13481">
    <property type="entry name" value="AAA_25"/>
    <property type="match status" value="1"/>
</dbReference>
<protein>
    <submittedName>
        <fullName evidence="1">AAA domain-containing protein</fullName>
    </submittedName>
</protein>
<dbReference type="Proteomes" id="UP000184147">
    <property type="component" value="Unassembled WGS sequence"/>
</dbReference>
<sequence length="338" mass="38870">MNDNLDNFKEEIKKELASDSNSIFEIKSANQFIEIAKNRPIPKMLFGEFWFEGEICILFADTNLGKSILAVQIANSISTGISTCGLKLECPPTPIIYFDFELSDKQFENRYSENFTNHFSFSPNFLRAEINPDYFEDKRFKTFEEFLFYSLEKSIIDFGVKVLIVDNITYLKSDNEKAKDALPLMKFLKDLKNKYGLSILVLAHTPKIDTCKPITKNHLSGSKMLMNFCDSSFAIGESHQEIGLRYIKQIKQRNCEQIYDSENIIVCRIEKVNSFLQFSFNGYDSENEHLKKLNVGDANERNSKILELFENGISKSEIGRQLGISEGTVRIILKKNNL</sequence>
<dbReference type="OrthoDB" id="786308at2"/>
<dbReference type="EMBL" id="FQVQ01000008">
    <property type="protein sequence ID" value="SHF41523.1"/>
    <property type="molecule type" value="Genomic_DNA"/>
</dbReference>